<accession>A0A0C5XBJ3</accession>
<dbReference type="NCBIfam" id="TIGR00996">
    <property type="entry name" value="Mtu_fam_mce"/>
    <property type="match status" value="1"/>
</dbReference>
<feature type="domain" description="Mammalian cell entry C-terminal" evidence="2">
    <location>
        <begin position="125"/>
        <end position="304"/>
    </location>
</feature>
<dbReference type="Pfam" id="PF02470">
    <property type="entry name" value="MlaD"/>
    <property type="match status" value="1"/>
</dbReference>
<dbReference type="PANTHER" id="PTHR33371">
    <property type="entry name" value="INTERMEMBRANE PHOSPHOLIPID TRANSPORT SYSTEM BINDING PROTEIN MLAD-RELATED"/>
    <property type="match status" value="1"/>
</dbReference>
<dbReference type="PANTHER" id="PTHR33371:SF18">
    <property type="entry name" value="MCE-FAMILY PROTEIN MCE3C"/>
    <property type="match status" value="1"/>
</dbReference>
<keyword evidence="4" id="KW-1185">Reference proteome</keyword>
<evidence type="ECO:0000259" key="2">
    <source>
        <dbReference type="Pfam" id="PF11887"/>
    </source>
</evidence>
<dbReference type="KEGG" id="psim:KR76_05960"/>
<proteinExistence type="predicted"/>
<feature type="domain" description="Mce/MlaD" evidence="1">
    <location>
        <begin position="48"/>
        <end position="117"/>
    </location>
</feature>
<dbReference type="InterPro" id="IPR024516">
    <property type="entry name" value="Mce_C"/>
</dbReference>
<dbReference type="InterPro" id="IPR005693">
    <property type="entry name" value="Mce"/>
</dbReference>
<dbReference type="PRINTS" id="PR01782">
    <property type="entry name" value="MCEVIRFACTOR"/>
</dbReference>
<dbReference type="Pfam" id="PF11887">
    <property type="entry name" value="Mce4_CUP1"/>
    <property type="match status" value="1"/>
</dbReference>
<name>A0A0C5XBJ3_NOCSI</name>
<dbReference type="InterPro" id="IPR052336">
    <property type="entry name" value="MlaD_Phospholipid_Transporter"/>
</dbReference>
<evidence type="ECO:0000259" key="1">
    <source>
        <dbReference type="Pfam" id="PF02470"/>
    </source>
</evidence>
<organism evidence="3 4">
    <name type="scientific">Nocardioides simplex</name>
    <name type="common">Arthrobacter simplex</name>
    <dbReference type="NCBI Taxonomy" id="2045"/>
    <lineage>
        <taxon>Bacteria</taxon>
        <taxon>Bacillati</taxon>
        <taxon>Actinomycetota</taxon>
        <taxon>Actinomycetes</taxon>
        <taxon>Propionibacteriales</taxon>
        <taxon>Nocardioidaceae</taxon>
        <taxon>Pimelobacter</taxon>
    </lineage>
</organism>
<dbReference type="Proteomes" id="UP000030300">
    <property type="component" value="Chromosome"/>
</dbReference>
<protein>
    <submittedName>
        <fullName evidence="3">MCE-family protein MceC</fullName>
    </submittedName>
</protein>
<dbReference type="GO" id="GO:0005576">
    <property type="term" value="C:extracellular region"/>
    <property type="evidence" value="ECO:0007669"/>
    <property type="project" value="TreeGrafter"/>
</dbReference>
<evidence type="ECO:0000313" key="3">
    <source>
        <dbReference type="EMBL" id="AJR18169.1"/>
    </source>
</evidence>
<evidence type="ECO:0000313" key="4">
    <source>
        <dbReference type="Proteomes" id="UP000030300"/>
    </source>
</evidence>
<dbReference type="EMBL" id="CP009896">
    <property type="protein sequence ID" value="AJR18169.1"/>
    <property type="molecule type" value="Genomic_DNA"/>
</dbReference>
<dbReference type="HOGENOM" id="CLU_026704_2_0_11"/>
<dbReference type="STRING" id="2045.KR76_05960"/>
<dbReference type="AlphaFoldDB" id="A0A0C5XBJ3"/>
<dbReference type="InterPro" id="IPR003399">
    <property type="entry name" value="Mce/MlaD"/>
</dbReference>
<sequence length="338" mass="36355">MKRRFPTSFAERNRIVIAVIGLVALAATFFVTFNAEGLPVIGGGDKHQAYLAETAGLRAGDEVRVAGVKVGKVTDVDLEGNRVLVTFRVKGVKVGDESTAAVKIKTLLGKKFLAVDPRGTGELDDPIALDHTTTPYDVQAAFSDLSSTIGEIDTKQMETALQTMGEVLADTPESVRGTVQGLTRLSETISSRDDDLAKLFRATDGVTGTLAARNDEIGKLIDDGDLLLDELANRREAIRRMLKATKTLGTELAGVVADNQAQLRPALEKLDTVAAMLQRNQRHLNDAIAVLGPYYRMLSSAMGNGRWVDSYICGLFDAQSAPVLDNDVVRNCRPGGAR</sequence>
<gene>
    <name evidence="3" type="ORF">KR76_05960</name>
</gene>
<reference evidence="3 4" key="1">
    <citation type="journal article" date="2015" name="Genome Announc.">
        <title>Complete Genome Sequence of Steroid-Transforming Nocardioides simplex VKM Ac-2033D.</title>
        <authorList>
            <person name="Shtratnikova V.Y."/>
            <person name="Schelkunov M.I."/>
            <person name="Pekov Y.A."/>
            <person name="Fokina V.V."/>
            <person name="Logacheva M.D."/>
            <person name="Sokolov S.L."/>
            <person name="Bragin E.Y."/>
            <person name="Ashapkin V.V."/>
            <person name="Donova M.V."/>
        </authorList>
    </citation>
    <scope>NUCLEOTIDE SEQUENCE [LARGE SCALE GENOMIC DNA]</scope>
    <source>
        <strain evidence="3 4">VKM Ac-2033D</strain>
    </source>
</reference>
<dbReference type="OrthoDB" id="5241191at2"/>